<evidence type="ECO:0000313" key="2">
    <source>
        <dbReference type="Proteomes" id="UP001597453"/>
    </source>
</evidence>
<keyword evidence="2" id="KW-1185">Reference proteome</keyword>
<sequence>MPAPTLLPRTDALVQERAGFRIRQLTETRWRITLPNGAIVAYLDQAGDTCWTLSRMSANRRTFAQLGMFSSFDEAVDALRYL</sequence>
<gene>
    <name evidence="1" type="ORF">ACFSUQ_05825</name>
</gene>
<name>A0ABW5RLB9_9MICO</name>
<dbReference type="Proteomes" id="UP001597453">
    <property type="component" value="Unassembled WGS sequence"/>
</dbReference>
<organism evidence="1 2">
    <name type="scientific">Gulosibacter bifidus</name>
    <dbReference type="NCBI Taxonomy" id="272239"/>
    <lineage>
        <taxon>Bacteria</taxon>
        <taxon>Bacillati</taxon>
        <taxon>Actinomycetota</taxon>
        <taxon>Actinomycetes</taxon>
        <taxon>Micrococcales</taxon>
        <taxon>Microbacteriaceae</taxon>
        <taxon>Gulosibacter</taxon>
    </lineage>
</organism>
<dbReference type="RefSeq" id="WP_066056152.1">
    <property type="nucleotide sequence ID" value="NZ_JBHUNF010000003.1"/>
</dbReference>
<comment type="caution">
    <text evidence="1">The sequence shown here is derived from an EMBL/GenBank/DDBJ whole genome shotgun (WGS) entry which is preliminary data.</text>
</comment>
<evidence type="ECO:0000313" key="1">
    <source>
        <dbReference type="EMBL" id="MFD2674817.1"/>
    </source>
</evidence>
<dbReference type="EMBL" id="JBHUNF010000003">
    <property type="protein sequence ID" value="MFD2674817.1"/>
    <property type="molecule type" value="Genomic_DNA"/>
</dbReference>
<protein>
    <submittedName>
        <fullName evidence="1">Uncharacterized protein</fullName>
    </submittedName>
</protein>
<reference evidence="2" key="1">
    <citation type="journal article" date="2019" name="Int. J. Syst. Evol. Microbiol.">
        <title>The Global Catalogue of Microorganisms (GCM) 10K type strain sequencing project: providing services to taxonomists for standard genome sequencing and annotation.</title>
        <authorList>
            <consortium name="The Broad Institute Genomics Platform"/>
            <consortium name="The Broad Institute Genome Sequencing Center for Infectious Disease"/>
            <person name="Wu L."/>
            <person name="Ma J."/>
        </authorList>
    </citation>
    <scope>NUCLEOTIDE SEQUENCE [LARGE SCALE GENOMIC DNA]</scope>
    <source>
        <strain evidence="2">TISTR 1511</strain>
    </source>
</reference>
<accession>A0ABW5RLB9</accession>
<proteinExistence type="predicted"/>